<dbReference type="InterPro" id="IPR019606">
    <property type="entry name" value="GerMN"/>
</dbReference>
<protein>
    <submittedName>
        <fullName evidence="4">GerMN domain-containing protein</fullName>
    </submittedName>
</protein>
<accession>A0ABU2KAU8</accession>
<evidence type="ECO:0000259" key="3">
    <source>
        <dbReference type="SMART" id="SM00909"/>
    </source>
</evidence>
<keyword evidence="5" id="KW-1185">Reference proteome</keyword>
<dbReference type="RefSeq" id="WP_311346128.1">
    <property type="nucleotide sequence ID" value="NZ_JAVREI010000012.1"/>
</dbReference>
<dbReference type="SMART" id="SM00909">
    <property type="entry name" value="Germane"/>
    <property type="match status" value="1"/>
</dbReference>
<dbReference type="Proteomes" id="UP001183222">
    <property type="component" value="Unassembled WGS sequence"/>
</dbReference>
<evidence type="ECO:0000313" key="4">
    <source>
        <dbReference type="EMBL" id="MDT0277322.1"/>
    </source>
</evidence>
<feature type="chain" id="PRO_5046000003" evidence="2">
    <location>
        <begin position="21"/>
        <end position="240"/>
    </location>
</feature>
<comment type="caution">
    <text evidence="4">The sequence shown here is derived from an EMBL/GenBank/DDBJ whole genome shotgun (WGS) entry which is preliminary data.</text>
</comment>
<dbReference type="Pfam" id="PF10646">
    <property type="entry name" value="Germane"/>
    <property type="match status" value="1"/>
</dbReference>
<feature type="domain" description="GerMN" evidence="3">
    <location>
        <begin position="90"/>
        <end position="179"/>
    </location>
</feature>
<gene>
    <name evidence="4" type="ORF">RM425_15560</name>
</gene>
<feature type="signal peptide" evidence="2">
    <location>
        <begin position="1"/>
        <end position="20"/>
    </location>
</feature>
<sequence length="240" mass="23878">MTGRRAGWAAAAAGLVVAVAAGCGVPTGGPPSTIAPTDVPYGLAAPSPTATPTAPPEAKVDTSRVHWLTTEGTLVPRVREVSGTSRRERLAYLLDQLAAGPTPSERDEQLSTSLPPEVRLSVSGLEGGTATIDLDSFAQAPAGVAGRRAVAQLVLTATSVPGVESVLLELAGEPIEAPLPAGELTAGPLTAEDYAAFRTPAAVPESAEAQPEVPATLDAPGADAPPADAPPGGEPAAPPS</sequence>
<keyword evidence="2" id="KW-0732">Signal</keyword>
<name>A0ABU2KAU8_9ACTN</name>
<dbReference type="PROSITE" id="PS51257">
    <property type="entry name" value="PROKAR_LIPOPROTEIN"/>
    <property type="match status" value="1"/>
</dbReference>
<feature type="compositionally biased region" description="Pro residues" evidence="1">
    <location>
        <begin position="227"/>
        <end position="240"/>
    </location>
</feature>
<feature type="region of interest" description="Disordered" evidence="1">
    <location>
        <begin position="199"/>
        <end position="240"/>
    </location>
</feature>
<dbReference type="EMBL" id="JAVREI010000012">
    <property type="protein sequence ID" value="MDT0277322.1"/>
    <property type="molecule type" value="Genomic_DNA"/>
</dbReference>
<organism evidence="4 5">
    <name type="scientific">Blastococcus goldschmidtiae</name>
    <dbReference type="NCBI Taxonomy" id="3075546"/>
    <lineage>
        <taxon>Bacteria</taxon>
        <taxon>Bacillati</taxon>
        <taxon>Actinomycetota</taxon>
        <taxon>Actinomycetes</taxon>
        <taxon>Geodermatophilales</taxon>
        <taxon>Geodermatophilaceae</taxon>
        <taxon>Blastococcus</taxon>
    </lineage>
</organism>
<feature type="region of interest" description="Disordered" evidence="1">
    <location>
        <begin position="25"/>
        <end position="59"/>
    </location>
</feature>
<reference evidence="5" key="1">
    <citation type="submission" date="2023-07" db="EMBL/GenBank/DDBJ databases">
        <title>30 novel species of actinomycetes from the DSMZ collection.</title>
        <authorList>
            <person name="Nouioui I."/>
        </authorList>
    </citation>
    <scope>NUCLEOTIDE SEQUENCE [LARGE SCALE GENOMIC DNA]</scope>
    <source>
        <strain evidence="5">DSM 46792</strain>
    </source>
</reference>
<evidence type="ECO:0000256" key="1">
    <source>
        <dbReference type="SAM" id="MobiDB-lite"/>
    </source>
</evidence>
<evidence type="ECO:0000256" key="2">
    <source>
        <dbReference type="SAM" id="SignalP"/>
    </source>
</evidence>
<evidence type="ECO:0000313" key="5">
    <source>
        <dbReference type="Proteomes" id="UP001183222"/>
    </source>
</evidence>
<proteinExistence type="predicted"/>